<dbReference type="Proteomes" id="UP000766570">
    <property type="component" value="Unassembled WGS sequence"/>
</dbReference>
<feature type="compositionally biased region" description="Basic and acidic residues" evidence="2">
    <location>
        <begin position="159"/>
        <end position="168"/>
    </location>
</feature>
<evidence type="ECO:0000313" key="5">
    <source>
        <dbReference type="Proteomes" id="UP000766570"/>
    </source>
</evidence>
<dbReference type="EMBL" id="JAGIOE010000001">
    <property type="protein sequence ID" value="MBP2373386.1"/>
    <property type="molecule type" value="Genomic_DNA"/>
</dbReference>
<feature type="compositionally biased region" description="Basic residues" evidence="2">
    <location>
        <begin position="79"/>
        <end position="97"/>
    </location>
</feature>
<keyword evidence="5" id="KW-1185">Reference proteome</keyword>
<comment type="caution">
    <text evidence="4">The sequence shown here is derived from an EMBL/GenBank/DDBJ whole genome shotgun (WGS) entry which is preliminary data.</text>
</comment>
<accession>A0ABS4WB02</accession>
<feature type="domain" description="Cas12f1-like TNB" evidence="3">
    <location>
        <begin position="9"/>
        <end position="62"/>
    </location>
</feature>
<dbReference type="InterPro" id="IPR010095">
    <property type="entry name" value="Cas12f1-like_TNB"/>
</dbReference>
<dbReference type="RefSeq" id="WP_209906574.1">
    <property type="nucleotide sequence ID" value="NZ_BAAAMI010000005.1"/>
</dbReference>
<reference evidence="4 5" key="1">
    <citation type="submission" date="2021-03" db="EMBL/GenBank/DDBJ databases">
        <title>Sequencing the genomes of 1000 actinobacteria strains.</title>
        <authorList>
            <person name="Klenk H.-P."/>
        </authorList>
    </citation>
    <scope>NUCLEOTIDE SEQUENCE [LARGE SCALE GENOMIC DNA]</scope>
    <source>
        <strain evidence="4 5">DSM 15454</strain>
    </source>
</reference>
<keyword evidence="1" id="KW-0238">DNA-binding</keyword>
<protein>
    <recommendedName>
        <fullName evidence="3">Cas12f1-like TNB domain-containing protein</fullName>
    </recommendedName>
</protein>
<evidence type="ECO:0000256" key="2">
    <source>
        <dbReference type="SAM" id="MobiDB-lite"/>
    </source>
</evidence>
<gene>
    <name evidence="4" type="ORF">JOF46_001298</name>
</gene>
<evidence type="ECO:0000256" key="1">
    <source>
        <dbReference type="ARBA" id="ARBA00023125"/>
    </source>
</evidence>
<feature type="region of interest" description="Disordered" evidence="2">
    <location>
        <begin position="73"/>
        <end position="168"/>
    </location>
</feature>
<name>A0ABS4WB02_9MICC</name>
<dbReference type="Pfam" id="PF07282">
    <property type="entry name" value="Cas12f1-like_TNB"/>
    <property type="match status" value="1"/>
</dbReference>
<evidence type="ECO:0000313" key="4">
    <source>
        <dbReference type="EMBL" id="MBP2373386.1"/>
    </source>
</evidence>
<evidence type="ECO:0000259" key="3">
    <source>
        <dbReference type="Pfam" id="PF07282"/>
    </source>
</evidence>
<sequence>MDATTHLGTRAGLEVIEVPARGTSARCPGCDAELTRPGGYHRARCRACGLEGNRDQVAAVNIAKRAIAGQDTLTSDRKTGRKRIKKAVHARVKRVRPAKNAPTPTRPRHKRVRNSVAPAGVKTATTIFPAPPASVWDTEKPPGTRAPRLPAPDAPASGSDRDPYTLLA</sequence>
<organism evidence="4 5">
    <name type="scientific">Paeniglutamicibacter psychrophenolicus</name>
    <dbReference type="NCBI Taxonomy" id="257454"/>
    <lineage>
        <taxon>Bacteria</taxon>
        <taxon>Bacillati</taxon>
        <taxon>Actinomycetota</taxon>
        <taxon>Actinomycetes</taxon>
        <taxon>Micrococcales</taxon>
        <taxon>Micrococcaceae</taxon>
        <taxon>Paeniglutamicibacter</taxon>
    </lineage>
</organism>
<proteinExistence type="predicted"/>